<keyword evidence="2" id="KW-0472">Membrane</keyword>
<evidence type="ECO:0000256" key="2">
    <source>
        <dbReference type="SAM" id="Phobius"/>
    </source>
</evidence>
<dbReference type="PANTHER" id="PTHR35893">
    <property type="entry name" value="INNER MEMBRANE PROTEIN-RELATED"/>
    <property type="match status" value="1"/>
</dbReference>
<dbReference type="OrthoDB" id="9157442at2"/>
<accession>A0A6L6YFK9</accession>
<proteinExistence type="predicted"/>
<comment type="caution">
    <text evidence="4">The sequence shown here is derived from an EMBL/GenBank/DDBJ whole genome shotgun (WGS) entry which is preliminary data.</text>
</comment>
<gene>
    <name evidence="4" type="ORF">E5987_02895</name>
</gene>
<dbReference type="RefSeq" id="WP_160334586.1">
    <property type="nucleotide sequence ID" value="NZ_CALPCR010000008.1"/>
</dbReference>
<name>A0A6L6YFK9_9BURK</name>
<protein>
    <submittedName>
        <fullName evidence="4">DUF883 family protein</fullName>
    </submittedName>
</protein>
<dbReference type="AlphaFoldDB" id="A0A6L6YFK9"/>
<evidence type="ECO:0000259" key="3">
    <source>
        <dbReference type="Pfam" id="PF19029"/>
    </source>
</evidence>
<dbReference type="PANTHER" id="PTHR35893:SF3">
    <property type="entry name" value="INNER MEMBRANE PROTEIN"/>
    <property type="match status" value="1"/>
</dbReference>
<keyword evidence="1" id="KW-0175">Coiled coil</keyword>
<keyword evidence="2" id="KW-1133">Transmembrane helix</keyword>
<evidence type="ECO:0000313" key="5">
    <source>
        <dbReference type="Proteomes" id="UP000472580"/>
    </source>
</evidence>
<evidence type="ECO:0000256" key="1">
    <source>
        <dbReference type="SAM" id="Coils"/>
    </source>
</evidence>
<dbReference type="InterPro" id="IPR010279">
    <property type="entry name" value="YqjD/ElaB"/>
</dbReference>
<dbReference type="InterPro" id="IPR043605">
    <property type="entry name" value="DUF883_C"/>
</dbReference>
<dbReference type="EMBL" id="WSRP01000006">
    <property type="protein sequence ID" value="MVX56154.1"/>
    <property type="molecule type" value="Genomic_DNA"/>
</dbReference>
<reference evidence="4 5" key="1">
    <citation type="submission" date="2019-12" db="EMBL/GenBank/DDBJ databases">
        <title>Microbes associate with the intestines of laboratory mice.</title>
        <authorList>
            <person name="Navarre W."/>
            <person name="Wong E."/>
        </authorList>
    </citation>
    <scope>NUCLEOTIDE SEQUENCE [LARGE SCALE GENOMIC DNA]</scope>
    <source>
        <strain evidence="4 5">NM82_D38</strain>
    </source>
</reference>
<feature type="transmembrane region" description="Helical" evidence="2">
    <location>
        <begin position="80"/>
        <end position="98"/>
    </location>
</feature>
<keyword evidence="5" id="KW-1185">Reference proteome</keyword>
<sequence>MDTNLNEVVRENVDNALEQADELLQRAAETTGDEAKELQEKAKKCLLRARGGMKTFFEKSGAESKQIAGEVNDCVHDNPWRAVGIAAVGGLLLGLLIARK</sequence>
<evidence type="ECO:0000313" key="4">
    <source>
        <dbReference type="EMBL" id="MVX56154.1"/>
    </source>
</evidence>
<keyword evidence="2" id="KW-0812">Transmembrane</keyword>
<dbReference type="Pfam" id="PF19029">
    <property type="entry name" value="DUF883_C"/>
    <property type="match status" value="1"/>
</dbReference>
<dbReference type="Proteomes" id="UP000472580">
    <property type="component" value="Unassembled WGS sequence"/>
</dbReference>
<organism evidence="4 5">
    <name type="scientific">Parasutterella muris</name>
    <dbReference type="NCBI Taxonomy" id="2565572"/>
    <lineage>
        <taxon>Bacteria</taxon>
        <taxon>Pseudomonadati</taxon>
        <taxon>Pseudomonadota</taxon>
        <taxon>Betaproteobacteria</taxon>
        <taxon>Burkholderiales</taxon>
        <taxon>Sutterellaceae</taxon>
        <taxon>Parasutterella</taxon>
    </lineage>
</organism>
<feature type="domain" description="DUF883" evidence="3">
    <location>
        <begin position="73"/>
        <end position="100"/>
    </location>
</feature>
<dbReference type="GO" id="GO:0043022">
    <property type="term" value="F:ribosome binding"/>
    <property type="evidence" value="ECO:0007669"/>
    <property type="project" value="InterPro"/>
</dbReference>
<feature type="coiled-coil region" evidence="1">
    <location>
        <begin position="6"/>
        <end position="33"/>
    </location>
</feature>